<evidence type="ECO:0000313" key="1">
    <source>
        <dbReference type="EMBL" id="MBK1707259.1"/>
    </source>
</evidence>
<dbReference type="AlphaFoldDB" id="A0AAJ0U8F9"/>
<keyword evidence="2" id="KW-1185">Reference proteome</keyword>
<evidence type="ECO:0000313" key="2">
    <source>
        <dbReference type="Proteomes" id="UP001296776"/>
    </source>
</evidence>
<comment type="caution">
    <text evidence="1">The sequence shown here is derived from an EMBL/GenBank/DDBJ whole genome shotgun (WGS) entry which is preliminary data.</text>
</comment>
<reference evidence="1" key="1">
    <citation type="submission" date="2017-08" db="EMBL/GenBank/DDBJ databases">
        <authorList>
            <person name="Imhoff J.F."/>
            <person name="Rahn T."/>
            <person name="Kuenzel S."/>
            <person name="Neulinger S.C."/>
        </authorList>
    </citation>
    <scope>NUCLEOTIDE SEQUENCE</scope>
    <source>
        <strain evidence="1">DSM 11080</strain>
    </source>
</reference>
<protein>
    <submittedName>
        <fullName evidence="1">Uncharacterized protein</fullName>
    </submittedName>
</protein>
<reference evidence="1" key="2">
    <citation type="journal article" date="2020" name="Microorganisms">
        <title>Osmotic Adaptation and Compatible Solute Biosynthesis of Phototrophic Bacteria as Revealed from Genome Analyses.</title>
        <authorList>
            <person name="Imhoff J.F."/>
            <person name="Rahn T."/>
            <person name="Kunzel S."/>
            <person name="Keller A."/>
            <person name="Neulinger S.C."/>
        </authorList>
    </citation>
    <scope>NUCLEOTIDE SEQUENCE</scope>
    <source>
        <strain evidence="1">DSM 11080</strain>
    </source>
</reference>
<accession>A0AAJ0U8F9</accession>
<name>A0AAJ0U8F9_9GAMM</name>
<dbReference type="Proteomes" id="UP001296776">
    <property type="component" value="Unassembled WGS sequence"/>
</dbReference>
<proteinExistence type="predicted"/>
<dbReference type="EMBL" id="NRSJ01000075">
    <property type="protein sequence ID" value="MBK1707259.1"/>
    <property type="molecule type" value="Genomic_DNA"/>
</dbReference>
<sequence length="90" mass="9923">MDPPPAFGRIDEAGLRRADDHHRAHIDLRGIDLGQSTSGVECIVGVLNRVDLTVRNLFDIECRDFLDTYKGYALSPGRDIRVSLSVPFGG</sequence>
<gene>
    <name evidence="1" type="ORF">CKO40_22680</name>
</gene>
<organism evidence="1 2">
    <name type="scientific">Halochromatium glycolicum</name>
    <dbReference type="NCBI Taxonomy" id="85075"/>
    <lineage>
        <taxon>Bacteria</taxon>
        <taxon>Pseudomonadati</taxon>
        <taxon>Pseudomonadota</taxon>
        <taxon>Gammaproteobacteria</taxon>
        <taxon>Chromatiales</taxon>
        <taxon>Chromatiaceae</taxon>
        <taxon>Halochromatium</taxon>
    </lineage>
</organism>
<dbReference type="RefSeq" id="WP_200348753.1">
    <property type="nucleotide sequence ID" value="NZ_NRSJ01000075.1"/>
</dbReference>